<comment type="caution">
    <text evidence="2">The sequence shown here is derived from an EMBL/GenBank/DDBJ whole genome shotgun (WGS) entry which is preliminary data.</text>
</comment>
<evidence type="ECO:0000313" key="3">
    <source>
        <dbReference type="Proteomes" id="UP001519924"/>
    </source>
</evidence>
<name>A0ABS7F5T2_9PROT</name>
<evidence type="ECO:0000313" key="2">
    <source>
        <dbReference type="EMBL" id="MBW8270673.1"/>
    </source>
</evidence>
<evidence type="ECO:0008006" key="4">
    <source>
        <dbReference type="Google" id="ProtNLM"/>
    </source>
</evidence>
<organism evidence="2 3">
    <name type="scientific">Caldovatus aquaticus</name>
    <dbReference type="NCBI Taxonomy" id="2865671"/>
    <lineage>
        <taxon>Bacteria</taxon>
        <taxon>Pseudomonadati</taxon>
        <taxon>Pseudomonadota</taxon>
        <taxon>Alphaproteobacteria</taxon>
        <taxon>Acetobacterales</taxon>
        <taxon>Roseomonadaceae</taxon>
        <taxon>Caldovatus</taxon>
    </lineage>
</organism>
<dbReference type="Proteomes" id="UP001519924">
    <property type="component" value="Unassembled WGS sequence"/>
</dbReference>
<keyword evidence="3" id="KW-1185">Reference proteome</keyword>
<accession>A0ABS7F5T2</accession>
<reference evidence="2 3" key="1">
    <citation type="submission" date="2021-08" db="EMBL/GenBank/DDBJ databases">
        <title>Caldovatus sediminis gen. nov., sp. nov., a moderately thermophilic bacterium isolated from a hot spring.</title>
        <authorList>
            <person name="Hu C.-J."/>
            <person name="Li W.-J."/>
            <person name="Xian W.-D."/>
        </authorList>
    </citation>
    <scope>NUCLEOTIDE SEQUENCE [LARGE SCALE GENOMIC DNA]</scope>
    <source>
        <strain evidence="2 3">SYSU G05006</strain>
    </source>
</reference>
<sequence length="167" mass="16587">MLAAPVVWGEFADEAAVQAAMARLEADGMFRREEVLIRWPGEAAAEAPVGPPDEDPKGADARNQRQLYVGAAMAATGVLAAGAVVASGGAALPAAAAAAAAGATGAAGEAIGASLDPASTGNPPAGAEAEGPLLGLRARTAEGRQRAEAFLRARGARRIHVQETRAG</sequence>
<protein>
    <recommendedName>
        <fullName evidence="4">SPOR domain-containing protein</fullName>
    </recommendedName>
</protein>
<evidence type="ECO:0000256" key="1">
    <source>
        <dbReference type="SAM" id="MobiDB-lite"/>
    </source>
</evidence>
<proteinExistence type="predicted"/>
<gene>
    <name evidence="2" type="ORF">K1J50_14405</name>
</gene>
<feature type="region of interest" description="Disordered" evidence="1">
    <location>
        <begin position="43"/>
        <end position="62"/>
    </location>
</feature>
<dbReference type="EMBL" id="JAHZUY010000048">
    <property type="protein sequence ID" value="MBW8270673.1"/>
    <property type="molecule type" value="Genomic_DNA"/>
</dbReference>
<dbReference type="RefSeq" id="WP_220118460.1">
    <property type="nucleotide sequence ID" value="NZ_JAHZUY010000048.1"/>
</dbReference>